<gene>
    <name evidence="1" type="ORF">SDC9_173055</name>
</gene>
<reference evidence="1" key="1">
    <citation type="submission" date="2019-08" db="EMBL/GenBank/DDBJ databases">
        <authorList>
            <person name="Kucharzyk K."/>
            <person name="Murdoch R.W."/>
            <person name="Higgins S."/>
            <person name="Loffler F."/>
        </authorList>
    </citation>
    <scope>NUCLEOTIDE SEQUENCE</scope>
</reference>
<proteinExistence type="predicted"/>
<evidence type="ECO:0000313" key="1">
    <source>
        <dbReference type="EMBL" id="MPN25643.1"/>
    </source>
</evidence>
<dbReference type="EMBL" id="VSSQ01074888">
    <property type="protein sequence ID" value="MPN25643.1"/>
    <property type="molecule type" value="Genomic_DNA"/>
</dbReference>
<dbReference type="AlphaFoldDB" id="A0A645GPP0"/>
<comment type="caution">
    <text evidence="1">The sequence shown here is derived from an EMBL/GenBank/DDBJ whole genome shotgun (WGS) entry which is preliminary data.</text>
</comment>
<organism evidence="1">
    <name type="scientific">bioreactor metagenome</name>
    <dbReference type="NCBI Taxonomy" id="1076179"/>
    <lineage>
        <taxon>unclassified sequences</taxon>
        <taxon>metagenomes</taxon>
        <taxon>ecological metagenomes</taxon>
    </lineage>
</organism>
<accession>A0A645GPP0</accession>
<protein>
    <submittedName>
        <fullName evidence="1">Uncharacterized protein</fullName>
    </submittedName>
</protein>
<name>A0A645GPP0_9ZZZZ</name>
<sequence>MGDVGAVTGAGFGNGGHRAVQAGAVAGNDIEREQCGPRLDVVEALFVTMFRPPQGQADAA</sequence>